<evidence type="ECO:0000256" key="1">
    <source>
        <dbReference type="SAM" id="MobiDB-lite"/>
    </source>
</evidence>
<keyword evidence="2" id="KW-0472">Membrane</keyword>
<dbReference type="Pfam" id="PF00665">
    <property type="entry name" value="rve"/>
    <property type="match status" value="1"/>
</dbReference>
<name>L0P1J1_PHYED</name>
<dbReference type="Pfam" id="PF07727">
    <property type="entry name" value="RVT_2"/>
    <property type="match status" value="1"/>
</dbReference>
<dbReference type="GO" id="GO:0003676">
    <property type="term" value="F:nucleic acid binding"/>
    <property type="evidence" value="ECO:0007669"/>
    <property type="project" value="InterPro"/>
</dbReference>
<feature type="region of interest" description="Disordered" evidence="1">
    <location>
        <begin position="1096"/>
        <end position="1162"/>
    </location>
</feature>
<protein>
    <submittedName>
        <fullName evidence="4">PH01B001G05.7 protein</fullName>
    </submittedName>
</protein>
<dbReference type="CDD" id="cd09272">
    <property type="entry name" value="RNase_HI_RT_Ty1"/>
    <property type="match status" value="1"/>
</dbReference>
<dbReference type="PROSITE" id="PS50994">
    <property type="entry name" value="INTEGRASE"/>
    <property type="match status" value="1"/>
</dbReference>
<dbReference type="InterPro" id="IPR013103">
    <property type="entry name" value="RVT_2"/>
</dbReference>
<reference evidence="4" key="1">
    <citation type="submission" date="2012-05" db="EMBL/GenBank/DDBJ databases">
        <authorList>
            <person name="Han B."/>
            <person name="Lu Y."/>
            <person name="Feng Q."/>
            <person name="Zhao Q."/>
            <person name="Lu T.T."/>
            <person name="Li Y."/>
            <person name="Liu K.Y."/>
            <person name="Huang X.H."/>
            <person name="Fan D.L."/>
            <person name="Weng Q.J."/>
            <person name="Zhang L."/>
            <person name="Lu Y.Q."/>
            <person name="Guo Y.L."/>
            <person name="Li W.J."/>
            <person name="Zhou C.C."/>
            <person name="Lu H.Y."/>
            <person name="Huang T."/>
            <person name="Zhu C.R."/>
            <person name="Zhao Y."/>
            <person name="Hu T."/>
            <person name="Yao N."/>
        </authorList>
    </citation>
    <scope>NUCLEOTIDE SEQUENCE</scope>
</reference>
<gene>
    <name evidence="4" type="primary">PH01B001G05.7</name>
</gene>
<dbReference type="InterPro" id="IPR025724">
    <property type="entry name" value="GAG-pre-integrase_dom"/>
</dbReference>
<dbReference type="Gene3D" id="3.30.420.10">
    <property type="entry name" value="Ribonuclease H-like superfamily/Ribonuclease H"/>
    <property type="match status" value="1"/>
</dbReference>
<evidence type="ECO:0000313" key="4">
    <source>
        <dbReference type="EMBL" id="CCI55284.1"/>
    </source>
</evidence>
<sequence>MTERAVRCDWFDQAVRGSVQVPRWSGGNRMGETCRHDESRWINLHVAKYAIASTGLNSVFGKDREGGSTAIKEVRQNQLKKEYSKIEQRPGESLDELWGRFSKILHDLHAVDLVFTECENARQLLGALDVKIWGMKIIFINDNTVMSELTMDKLYSRLKTHEIDFISRLPKTESIALVVDPSKGSSSDSCDFGSSGFSLSALHSLTDEQLEKLPEDDLALLSTKFSRVYNKVRNRRRGGPVTCFEYGEPNHIRSRCPKLKSKEVKDTRRRPQAKDVKPKKTNYHKFVSRVLAALETVDMSDVDSETEDDEDDTHGKKKAQDFTGMCFMARDSHDVDSSNDDDPFSDPDEKFDPSHTCSHCEKNKIKMKEMSEMILYSKTASCENCVKLTLENDALNKTLEEKAKIEQSMSINASKKVVDSNSCDLCIEIGHNVDKIQEAFRVKFKEQLDRIRDNYCVSCEALKAEVAHYKKKSDRASMPNKCASCYELAKQNDYLKETLERFIGGKKNLNMILDKSKVSVNNRGLGFDSLEHTKNHPPKVVRVVESGLFEVEPPKPSKIVFKLAGFAQTTSSKIGASTSSGQTLQKVKYHYTFCKKNGHIVEFCFRRAKIERKERMSNLRTIRGVPSPAVVSRARQPVFPARHRPSFVEDFFDSFGGARLHSGLGFREERPRVASRQGEYRPFDSRWFSSLTRASGNELIIFGDASTGTVTAKGTVRVNNKFMLKDVALLLDEGLEVRFKSGECRVIDSSGELVFEISRFERIFCANFSISSASSPRCLVASDSHDLVLWHRRLGHIDFDHLTRVNCKDLIRGLPRLKAVRNLVCSPCRHGKMVSASHPPLTLVMIDGPGQLLHLDTVGPSRVQSAGGKWYVLVIVDDYSRYSWVYFLVSKDEAFGFFRELVLRLAVELPGALRAIRSDNGTEFKNSSFATFCSDWGLEHQFLSPRVPQQNGVVERKNRTLVEMARTMLDEHSTPRRFSAEAISTACYISNRVFLRSVIGNTSYELKFGHKPKVSYFKIFGCKCFILKHGNLDKFESRCSDGIFLGYPTHSRGYRVFNFDTNKVVETCEVTFDEASPGTRPDDAGTQVSESIFVDDDSEDEDPIHPQVPSDLVGEPASTTPASDEQPFPTFTDDQSGSAPTSTAHEVEATSAPGAPLRIQRQHPPEQMIGDLHERVTRSRFISPDSHAHSAFVASFEPRDVTHALSDASWVNAMHELENFERNKVWTLVEPPPNHNVEGLDFEETFAPVARLEAIRILLAFAASKGFKLFQMDVKSSFLNGFIEEEVYVKQPPGFENPKFPNHVFKLSKALYGLKQAPRAWYDRLKSFLLKNDFKMGMVDKTLFSLRHGNDFLMVQIYVDDIIFDGSSHALVFRFSDSMSREFEMSMMGELTFFLGLQVKQLKEGTFIHQSKYTKDLLRRFDMGSSRPMSTPIATTTVLDPDEDGEPVDQKEYRSMIGSLLYLTASRPDIQFAVCLCARFQAFPRASHRQAVRRIFRYLQGTLDFGLWYSSSSALSIRAFSDADFAGCRVDRKSTSSTCHFLGTSLISWLSRKQSSVAQSTAETEYVAAASSCSQVLWILSTLRDYGLSLGSIPLFCDNTSTINIAKNPVQHSRTKHIDVRYHFLRDHVEKGDVVLHFVESEQQVADIFTKALDSSRLPLCGESWGLLVLLACFEGEFALFAFICIIMLFTIQQLAL</sequence>
<dbReference type="SUPFAM" id="SSF56672">
    <property type="entry name" value="DNA/RNA polymerases"/>
    <property type="match status" value="1"/>
</dbReference>
<dbReference type="InterPro" id="IPR043502">
    <property type="entry name" value="DNA/RNA_pol_sf"/>
</dbReference>
<feature type="transmembrane region" description="Helical" evidence="2">
    <location>
        <begin position="1665"/>
        <end position="1692"/>
    </location>
</feature>
<dbReference type="PANTHER" id="PTHR11439:SF483">
    <property type="entry name" value="PEPTIDE SYNTHASE GLIP-LIKE, PUTATIVE (AFU_ORTHOLOGUE AFUA_3G12920)-RELATED"/>
    <property type="match status" value="1"/>
</dbReference>
<dbReference type="InterPro" id="IPR057670">
    <property type="entry name" value="SH3_retrovirus"/>
</dbReference>
<dbReference type="Pfam" id="PF13976">
    <property type="entry name" value="gag_pre-integrs"/>
    <property type="match status" value="1"/>
</dbReference>
<dbReference type="PANTHER" id="PTHR11439">
    <property type="entry name" value="GAG-POL-RELATED RETROTRANSPOSON"/>
    <property type="match status" value="1"/>
</dbReference>
<evidence type="ECO:0000256" key="2">
    <source>
        <dbReference type="SAM" id="Phobius"/>
    </source>
</evidence>
<organism evidence="4">
    <name type="scientific">Phyllostachys edulis</name>
    <name type="common">Tortoise shell bamboo</name>
    <name type="synonym">Bambusa edulis</name>
    <dbReference type="NCBI Taxonomy" id="38705"/>
    <lineage>
        <taxon>Eukaryota</taxon>
        <taxon>Viridiplantae</taxon>
        <taxon>Streptophyta</taxon>
        <taxon>Embryophyta</taxon>
        <taxon>Tracheophyta</taxon>
        <taxon>Spermatophyta</taxon>
        <taxon>Magnoliopsida</taxon>
        <taxon>Liliopsida</taxon>
        <taxon>Poales</taxon>
        <taxon>Poaceae</taxon>
        <taxon>BOP clade</taxon>
        <taxon>Bambusoideae</taxon>
        <taxon>Arundinarodae</taxon>
        <taxon>Arundinarieae</taxon>
        <taxon>Arundinariinae</taxon>
        <taxon>Phyllostachys</taxon>
    </lineage>
</organism>
<dbReference type="EMBL" id="FO203436">
    <property type="protein sequence ID" value="CCI55284.1"/>
    <property type="molecule type" value="Genomic_DNA"/>
</dbReference>
<proteinExistence type="predicted"/>
<dbReference type="Pfam" id="PF25597">
    <property type="entry name" value="SH3_retrovirus"/>
    <property type="match status" value="1"/>
</dbReference>
<dbReference type="InterPro" id="IPR012337">
    <property type="entry name" value="RNaseH-like_sf"/>
</dbReference>
<keyword evidence="2" id="KW-1133">Transmembrane helix</keyword>
<keyword evidence="2" id="KW-0812">Transmembrane</keyword>
<feature type="compositionally biased region" description="Polar residues" evidence="1">
    <location>
        <begin position="1132"/>
        <end position="1144"/>
    </location>
</feature>
<dbReference type="InterPro" id="IPR001584">
    <property type="entry name" value="Integrase_cat-core"/>
</dbReference>
<dbReference type="InterPro" id="IPR036397">
    <property type="entry name" value="RNaseH_sf"/>
</dbReference>
<evidence type="ECO:0000259" key="3">
    <source>
        <dbReference type="PROSITE" id="PS50994"/>
    </source>
</evidence>
<feature type="domain" description="Integrase catalytic" evidence="3">
    <location>
        <begin position="845"/>
        <end position="1011"/>
    </location>
</feature>
<accession>L0P1J1</accession>
<dbReference type="GO" id="GO:0015074">
    <property type="term" value="P:DNA integration"/>
    <property type="evidence" value="ECO:0007669"/>
    <property type="project" value="InterPro"/>
</dbReference>
<dbReference type="SUPFAM" id="SSF53098">
    <property type="entry name" value="Ribonuclease H-like"/>
    <property type="match status" value="1"/>
</dbReference>